<evidence type="ECO:0000313" key="2">
    <source>
        <dbReference type="EMBL" id="GBL83660.1"/>
    </source>
</evidence>
<accession>A0A4Y2AUY9</accession>
<evidence type="ECO:0000313" key="3">
    <source>
        <dbReference type="Proteomes" id="UP000499080"/>
    </source>
</evidence>
<gene>
    <name evidence="2" type="ORF">AVEN_216793_1</name>
</gene>
<dbReference type="OrthoDB" id="9884289at2759"/>
<protein>
    <submittedName>
        <fullName evidence="2">Uncharacterized protein</fullName>
    </submittedName>
</protein>
<organism evidence="2 3">
    <name type="scientific">Araneus ventricosus</name>
    <name type="common">Orbweaver spider</name>
    <name type="synonym">Epeira ventricosa</name>
    <dbReference type="NCBI Taxonomy" id="182803"/>
    <lineage>
        <taxon>Eukaryota</taxon>
        <taxon>Metazoa</taxon>
        <taxon>Ecdysozoa</taxon>
        <taxon>Arthropoda</taxon>
        <taxon>Chelicerata</taxon>
        <taxon>Arachnida</taxon>
        <taxon>Araneae</taxon>
        <taxon>Araneomorphae</taxon>
        <taxon>Entelegynae</taxon>
        <taxon>Araneoidea</taxon>
        <taxon>Araneidae</taxon>
        <taxon>Araneus</taxon>
    </lineage>
</organism>
<reference evidence="2 3" key="1">
    <citation type="journal article" date="2019" name="Sci. Rep.">
        <title>Orb-weaving spider Araneus ventricosus genome elucidates the spidroin gene catalogue.</title>
        <authorList>
            <person name="Kono N."/>
            <person name="Nakamura H."/>
            <person name="Ohtoshi R."/>
            <person name="Moran D.A.P."/>
            <person name="Shinohara A."/>
            <person name="Yoshida Y."/>
            <person name="Fujiwara M."/>
            <person name="Mori M."/>
            <person name="Tomita M."/>
            <person name="Arakawa K."/>
        </authorList>
    </citation>
    <scope>NUCLEOTIDE SEQUENCE [LARGE SCALE GENOMIC DNA]</scope>
</reference>
<dbReference type="AlphaFoldDB" id="A0A4Y2AUY9"/>
<comment type="caution">
    <text evidence="2">The sequence shown here is derived from an EMBL/GenBank/DDBJ whole genome shotgun (WGS) entry which is preliminary data.</text>
</comment>
<feature type="non-terminal residue" evidence="2">
    <location>
        <position position="1"/>
    </location>
</feature>
<keyword evidence="3" id="KW-1185">Reference proteome</keyword>
<evidence type="ECO:0000256" key="1">
    <source>
        <dbReference type="SAM" id="MobiDB-lite"/>
    </source>
</evidence>
<feature type="region of interest" description="Disordered" evidence="1">
    <location>
        <begin position="24"/>
        <end position="53"/>
    </location>
</feature>
<dbReference type="Proteomes" id="UP000499080">
    <property type="component" value="Unassembled WGS sequence"/>
</dbReference>
<sequence>IPGGRHPSLSDQQRKEPLFFRKVHSGAQNRPSPASVEWGGLRRDGSHRVNTMT</sequence>
<name>A0A4Y2AUY9_ARAVE</name>
<dbReference type="EMBL" id="BGPR01157688">
    <property type="protein sequence ID" value="GBL83660.1"/>
    <property type="molecule type" value="Genomic_DNA"/>
</dbReference>
<proteinExistence type="predicted"/>